<name>A0A238H5Z3_9BURK</name>
<organism evidence="1 2">
    <name type="scientific">Burkholderia singularis</name>
    <dbReference type="NCBI Taxonomy" id="1503053"/>
    <lineage>
        <taxon>Bacteria</taxon>
        <taxon>Pseudomonadati</taxon>
        <taxon>Pseudomonadota</taxon>
        <taxon>Betaproteobacteria</taxon>
        <taxon>Burkholderiales</taxon>
        <taxon>Burkholderiaceae</taxon>
        <taxon>Burkholderia</taxon>
        <taxon>pseudomallei group</taxon>
    </lineage>
</organism>
<evidence type="ECO:0000313" key="1">
    <source>
        <dbReference type="EMBL" id="SMG00668.1"/>
    </source>
</evidence>
<accession>A0A238H5Z3</accession>
<dbReference type="Proteomes" id="UP000198460">
    <property type="component" value="Unassembled WGS sequence"/>
</dbReference>
<reference evidence="1 2" key="1">
    <citation type="submission" date="2017-04" db="EMBL/GenBank/DDBJ databases">
        <authorList>
            <person name="Afonso C.L."/>
            <person name="Miller P.J."/>
            <person name="Scott M.A."/>
            <person name="Spackman E."/>
            <person name="Goraichik I."/>
            <person name="Dimitrov K.M."/>
            <person name="Suarez D.L."/>
            <person name="Swayne D.E."/>
        </authorList>
    </citation>
    <scope>NUCLEOTIDE SEQUENCE [LARGE SCALE GENOMIC DNA]</scope>
    <source>
        <strain evidence="1">LMG 28154</strain>
    </source>
</reference>
<dbReference type="AlphaFoldDB" id="A0A238H5Z3"/>
<proteinExistence type="predicted"/>
<evidence type="ECO:0000313" key="2">
    <source>
        <dbReference type="Proteomes" id="UP000198460"/>
    </source>
</evidence>
<sequence>MIACGYAANFMLPGAVAGRAVPASVPNGGRIKSIKTKLLTDA</sequence>
<gene>
    <name evidence="1" type="ORF">BSIN_3801</name>
</gene>
<dbReference type="EMBL" id="FXAN01000060">
    <property type="protein sequence ID" value="SMG00668.1"/>
    <property type="molecule type" value="Genomic_DNA"/>
</dbReference>
<protein>
    <submittedName>
        <fullName evidence="1">Uncharacterized protein</fullName>
    </submittedName>
</protein>